<proteinExistence type="inferred from homology"/>
<dbReference type="GO" id="GO:0046872">
    <property type="term" value="F:metal ion binding"/>
    <property type="evidence" value="ECO:0007669"/>
    <property type="project" value="UniProtKB-KW"/>
</dbReference>
<dbReference type="InterPro" id="IPR017850">
    <property type="entry name" value="Alkaline_phosphatase_core_sf"/>
</dbReference>
<dbReference type="InterPro" id="IPR024607">
    <property type="entry name" value="Sulfatase_CS"/>
</dbReference>
<dbReference type="PROSITE" id="PS00523">
    <property type="entry name" value="SULFATASE_1"/>
    <property type="match status" value="1"/>
</dbReference>
<protein>
    <submittedName>
        <fullName evidence="7">Sulfatase</fullName>
    </submittedName>
</protein>
<dbReference type="InterPro" id="IPR050738">
    <property type="entry name" value="Sulfatase"/>
</dbReference>
<keyword evidence="4" id="KW-0106">Calcium</keyword>
<comment type="similarity">
    <text evidence="1">Belongs to the sulfatase family.</text>
</comment>
<dbReference type="CDD" id="cd16026">
    <property type="entry name" value="GALNS_like"/>
    <property type="match status" value="1"/>
</dbReference>
<dbReference type="EMBL" id="JACSIT010000117">
    <property type="protein sequence ID" value="MBC6995076.1"/>
    <property type="molecule type" value="Genomic_DNA"/>
</dbReference>
<dbReference type="Gene3D" id="3.40.720.10">
    <property type="entry name" value="Alkaline Phosphatase, subunit A"/>
    <property type="match status" value="1"/>
</dbReference>
<dbReference type="PROSITE" id="PS51257">
    <property type="entry name" value="PROKAR_LIPOPROTEIN"/>
    <property type="match status" value="1"/>
</dbReference>
<evidence type="ECO:0000256" key="1">
    <source>
        <dbReference type="ARBA" id="ARBA00008779"/>
    </source>
</evidence>
<evidence type="ECO:0000259" key="6">
    <source>
        <dbReference type="Pfam" id="PF00884"/>
    </source>
</evidence>
<dbReference type="AlphaFoldDB" id="A0A923PLT5"/>
<evidence type="ECO:0000256" key="3">
    <source>
        <dbReference type="ARBA" id="ARBA00022801"/>
    </source>
</evidence>
<keyword evidence="2" id="KW-0479">Metal-binding</keyword>
<dbReference type="Gene3D" id="3.30.1120.10">
    <property type="match status" value="1"/>
</dbReference>
<gene>
    <name evidence="7" type="ORF">H9S92_12930</name>
</gene>
<evidence type="ECO:0000313" key="7">
    <source>
        <dbReference type="EMBL" id="MBC6995076.1"/>
    </source>
</evidence>
<dbReference type="Proteomes" id="UP000650081">
    <property type="component" value="Unassembled WGS sequence"/>
</dbReference>
<dbReference type="PANTHER" id="PTHR42693:SF53">
    <property type="entry name" value="ENDO-4-O-SULFATASE"/>
    <property type="match status" value="1"/>
</dbReference>
<feature type="chain" id="PRO_5037782127" evidence="5">
    <location>
        <begin position="22"/>
        <end position="472"/>
    </location>
</feature>
<reference evidence="7" key="1">
    <citation type="submission" date="2020-08" db="EMBL/GenBank/DDBJ databases">
        <title>Lewinella bacteria from marine environments.</title>
        <authorList>
            <person name="Zhong Y."/>
        </authorList>
    </citation>
    <scope>NUCLEOTIDE SEQUENCE</scope>
    <source>
        <strain evidence="7">KCTC 42187</strain>
    </source>
</reference>
<name>A0A923PLT5_9BACT</name>
<keyword evidence="3" id="KW-0378">Hydrolase</keyword>
<evidence type="ECO:0000256" key="2">
    <source>
        <dbReference type="ARBA" id="ARBA00022723"/>
    </source>
</evidence>
<keyword evidence="5" id="KW-0732">Signal</keyword>
<dbReference type="SUPFAM" id="SSF53649">
    <property type="entry name" value="Alkaline phosphatase-like"/>
    <property type="match status" value="1"/>
</dbReference>
<feature type="domain" description="Sulfatase N-terminal" evidence="6">
    <location>
        <begin position="31"/>
        <end position="371"/>
    </location>
</feature>
<evidence type="ECO:0000256" key="4">
    <source>
        <dbReference type="ARBA" id="ARBA00022837"/>
    </source>
</evidence>
<sequence length="472" mass="52405">MKTFFLAPVLLLLACSSKPQAQHSTHNERPPNVIIIFTDDQGYQDLSCYGSQTIATPNIDQLAQEGIRFTDFYVSASVCSPSRASLLTGRYPDRNGVGGVLLPGAKGLDSAEVTIAELLRPLGYRTACIGKWHLGDHAQSLPNNQGFDVFFGLPYSNDMHLGDAQPFAENATFLDGYTLEKAKADQAFNRSHTRQEINESGRQNLVPLMEGQAITEYPADQATLTRRYFERAISFIDPDREEPFFIYLAPTMPHVPLFASEAFAGSSNGGLYGDVIEEIDHYTGQLLAHLKELGLEENTIVIFTSDNGPWLAYKELAGSANPLRGGKFSNFEGGVRVPCIMRWKNKFDGGRTSTKIASTLDLLPTIAHYANAPVDPQMLDGQNLSAHLERVSESTQPETMLYTKNEKFYGIRQGEWKYLPYGGARREEDNQGPELYNLREDIAESNNVHDAYPEVVARLQQALAERKASTLH</sequence>
<comment type="caution">
    <text evidence="7">The sequence shown here is derived from an EMBL/GenBank/DDBJ whole genome shotgun (WGS) entry which is preliminary data.</text>
</comment>
<evidence type="ECO:0000256" key="5">
    <source>
        <dbReference type="SAM" id="SignalP"/>
    </source>
</evidence>
<dbReference type="PROSITE" id="PS00149">
    <property type="entry name" value="SULFATASE_2"/>
    <property type="match status" value="1"/>
</dbReference>
<keyword evidence="8" id="KW-1185">Reference proteome</keyword>
<evidence type="ECO:0000313" key="8">
    <source>
        <dbReference type="Proteomes" id="UP000650081"/>
    </source>
</evidence>
<dbReference type="GO" id="GO:0004065">
    <property type="term" value="F:arylsulfatase activity"/>
    <property type="evidence" value="ECO:0007669"/>
    <property type="project" value="TreeGrafter"/>
</dbReference>
<dbReference type="InterPro" id="IPR000917">
    <property type="entry name" value="Sulfatase_N"/>
</dbReference>
<organism evidence="7 8">
    <name type="scientific">Neolewinella lacunae</name>
    <dbReference type="NCBI Taxonomy" id="1517758"/>
    <lineage>
        <taxon>Bacteria</taxon>
        <taxon>Pseudomonadati</taxon>
        <taxon>Bacteroidota</taxon>
        <taxon>Saprospiria</taxon>
        <taxon>Saprospirales</taxon>
        <taxon>Lewinellaceae</taxon>
        <taxon>Neolewinella</taxon>
    </lineage>
</organism>
<dbReference type="Pfam" id="PF00884">
    <property type="entry name" value="Sulfatase"/>
    <property type="match status" value="1"/>
</dbReference>
<dbReference type="PANTHER" id="PTHR42693">
    <property type="entry name" value="ARYLSULFATASE FAMILY MEMBER"/>
    <property type="match status" value="1"/>
</dbReference>
<dbReference type="RefSeq" id="WP_187467128.1">
    <property type="nucleotide sequence ID" value="NZ_JACSIT010000117.1"/>
</dbReference>
<accession>A0A923PLT5</accession>
<feature type="signal peptide" evidence="5">
    <location>
        <begin position="1"/>
        <end position="21"/>
    </location>
</feature>